<dbReference type="InterPro" id="IPR047041">
    <property type="entry name" value="BipA_GTP-bd_dom"/>
</dbReference>
<dbReference type="Pfam" id="PF00679">
    <property type="entry name" value="EFG_C"/>
    <property type="match status" value="1"/>
</dbReference>
<dbReference type="Pfam" id="PF21018">
    <property type="entry name" value="BipA_C"/>
    <property type="match status" value="1"/>
</dbReference>
<dbReference type="InterPro" id="IPR000795">
    <property type="entry name" value="T_Tr_GTP-bd_dom"/>
</dbReference>
<dbReference type="Pfam" id="PF03144">
    <property type="entry name" value="GTP_EFTU_D2"/>
    <property type="match status" value="1"/>
</dbReference>
<dbReference type="InterPro" id="IPR042116">
    <property type="entry name" value="TypA/BipA_C"/>
</dbReference>
<gene>
    <name evidence="3" type="ORF">COY32_04565</name>
</gene>
<dbReference type="PROSITE" id="PS51722">
    <property type="entry name" value="G_TR_2"/>
    <property type="match status" value="1"/>
</dbReference>
<name>A0A2M7THP0_UNCKA</name>
<dbReference type="InterPro" id="IPR005225">
    <property type="entry name" value="Small_GTP-bd"/>
</dbReference>
<evidence type="ECO:0000313" key="3">
    <source>
        <dbReference type="EMBL" id="PIZ45796.1"/>
    </source>
</evidence>
<dbReference type="AlphaFoldDB" id="A0A2M7THP0"/>
<dbReference type="Pfam" id="PF00009">
    <property type="entry name" value="GTP_EFTU"/>
    <property type="match status" value="1"/>
</dbReference>
<evidence type="ECO:0000256" key="1">
    <source>
        <dbReference type="ARBA" id="ARBA00023134"/>
    </source>
</evidence>
<dbReference type="GO" id="GO:0005829">
    <property type="term" value="C:cytosol"/>
    <property type="evidence" value="ECO:0007669"/>
    <property type="project" value="TreeGrafter"/>
</dbReference>
<evidence type="ECO:0000259" key="2">
    <source>
        <dbReference type="PROSITE" id="PS51722"/>
    </source>
</evidence>
<dbReference type="PANTHER" id="PTHR42908">
    <property type="entry name" value="TRANSLATION ELONGATION FACTOR-RELATED"/>
    <property type="match status" value="1"/>
</dbReference>
<evidence type="ECO:0000313" key="4">
    <source>
        <dbReference type="Proteomes" id="UP000228920"/>
    </source>
</evidence>
<dbReference type="Gene3D" id="3.30.70.870">
    <property type="entry name" value="Elongation Factor G (Translational Gtpase), domain 3"/>
    <property type="match status" value="1"/>
</dbReference>
<dbReference type="Proteomes" id="UP000228920">
    <property type="component" value="Unassembled WGS sequence"/>
</dbReference>
<dbReference type="SUPFAM" id="SSF50447">
    <property type="entry name" value="Translation proteins"/>
    <property type="match status" value="1"/>
</dbReference>
<comment type="caution">
    <text evidence="3">The sequence shown here is derived from an EMBL/GenBank/DDBJ whole genome shotgun (WGS) entry which is preliminary data.</text>
</comment>
<dbReference type="InterPro" id="IPR004161">
    <property type="entry name" value="EFTu-like_2"/>
</dbReference>
<dbReference type="Gene3D" id="3.40.50.300">
    <property type="entry name" value="P-loop containing nucleotide triphosphate hydrolases"/>
    <property type="match status" value="1"/>
</dbReference>
<dbReference type="InterPro" id="IPR031157">
    <property type="entry name" value="G_TR_CS"/>
</dbReference>
<dbReference type="SUPFAM" id="SSF52540">
    <property type="entry name" value="P-loop containing nucleoside triphosphate hydrolases"/>
    <property type="match status" value="1"/>
</dbReference>
<dbReference type="InterPro" id="IPR035647">
    <property type="entry name" value="EFG_III/V"/>
</dbReference>
<sequence length="608" mass="67276">MAEINPQLIRNVAVIAHVDHGKTTIIDALLKQTKVFRENQHEMEETQILDSNTLERERGITISAKNCAITYKDYKINIIDTPGHADFSGEVERTLSMADGALLIIDAQEGPMPQTRFVLRKAIELNLSIIVVINKIDKQFARIPYVIEKTETLFLELAQLDDQLNFPILYAVGRDGSVFDELPNLPAPQGSVIPLLEKIIEHVPAPQNDTTGVFKMVISTLDYNVHEGQFVIGKIHSGTISPKQKVILAHDRYNPFTIERVFVSEGLSRTETTKGTAGDIIALTGISKARIGETVTDPSDPTSLPASAIGEPTLHMYLGANTSPFSGKEGEFTTTRQIEARLNKELETNLSLRVNKNSNGTYTISGRGELHLAILIETLRREGFELEIGKPEVITKEIDGKQCEPVEELSIIVPQQYVGAISQELGKRFAHLVHMTPVNDTEMEFVYNLPTRTLIGLRGLLLTLTKGTVVMSSQLTGYEPMGKSLPKLRPGVLIADSPGNALSYGLSAVQQRGATFIEPGTIVYEGMIIGQSLTDKDIAMNVCKGKKLTNMRSSSADMNVQLAPPTILSLEQSIDFLEQDELLEITPTNLRLRKKFLTDNERRKARRD</sequence>
<dbReference type="GO" id="GO:0005525">
    <property type="term" value="F:GTP binding"/>
    <property type="evidence" value="ECO:0007669"/>
    <property type="project" value="UniProtKB-KW"/>
</dbReference>
<dbReference type="PROSITE" id="PS00301">
    <property type="entry name" value="G_TR_1"/>
    <property type="match status" value="1"/>
</dbReference>
<dbReference type="CDD" id="cd01891">
    <property type="entry name" value="TypA_BipA"/>
    <property type="match status" value="1"/>
</dbReference>
<dbReference type="InterPro" id="IPR048876">
    <property type="entry name" value="BipA_C"/>
</dbReference>
<accession>A0A2M7THP0</accession>
<dbReference type="PRINTS" id="PR00315">
    <property type="entry name" value="ELONGATNFCT"/>
</dbReference>
<dbReference type="EMBL" id="PFNL01000122">
    <property type="protein sequence ID" value="PIZ45796.1"/>
    <property type="molecule type" value="Genomic_DNA"/>
</dbReference>
<dbReference type="FunFam" id="3.30.70.870:FF:000003">
    <property type="entry name" value="GTP-binding protein TypA"/>
    <property type="match status" value="1"/>
</dbReference>
<dbReference type="Gene3D" id="2.40.50.250">
    <property type="entry name" value="bipa protein"/>
    <property type="match status" value="1"/>
</dbReference>
<dbReference type="InterPro" id="IPR009000">
    <property type="entry name" value="Transl_B-barrel_sf"/>
</dbReference>
<dbReference type="GO" id="GO:1990904">
    <property type="term" value="C:ribonucleoprotein complex"/>
    <property type="evidence" value="ECO:0007669"/>
    <property type="project" value="TreeGrafter"/>
</dbReference>
<dbReference type="Gene3D" id="3.30.70.240">
    <property type="match status" value="1"/>
</dbReference>
<keyword evidence="1" id="KW-0342">GTP-binding</keyword>
<dbReference type="InterPro" id="IPR000640">
    <property type="entry name" value="EFG_V-like"/>
</dbReference>
<dbReference type="PANTHER" id="PTHR42908:SF8">
    <property type="entry name" value="TR-TYPE G DOMAIN-CONTAINING PROTEIN"/>
    <property type="match status" value="1"/>
</dbReference>
<keyword evidence="1" id="KW-0547">Nucleotide-binding</keyword>
<dbReference type="GO" id="GO:0003924">
    <property type="term" value="F:GTPase activity"/>
    <property type="evidence" value="ECO:0007669"/>
    <property type="project" value="InterPro"/>
</dbReference>
<dbReference type="SUPFAM" id="SSF54980">
    <property type="entry name" value="EF-G C-terminal domain-like"/>
    <property type="match status" value="2"/>
</dbReference>
<organism evidence="3 4">
    <name type="scientific">candidate division WWE3 bacterium CG_4_10_14_0_2_um_filter_41_14</name>
    <dbReference type="NCBI Taxonomy" id="1975072"/>
    <lineage>
        <taxon>Bacteria</taxon>
        <taxon>Katanobacteria</taxon>
    </lineage>
</organism>
<feature type="domain" description="Tr-type G" evidence="2">
    <location>
        <begin position="7"/>
        <end position="207"/>
    </location>
</feature>
<dbReference type="Gene3D" id="2.40.30.10">
    <property type="entry name" value="Translation factors"/>
    <property type="match status" value="1"/>
</dbReference>
<dbReference type="NCBIfam" id="TIGR00231">
    <property type="entry name" value="small_GTP"/>
    <property type="match status" value="1"/>
</dbReference>
<proteinExistence type="predicted"/>
<protein>
    <submittedName>
        <fullName evidence="3">Translational GTPase TypA</fullName>
    </submittedName>
</protein>
<reference evidence="4" key="1">
    <citation type="submission" date="2017-09" db="EMBL/GenBank/DDBJ databases">
        <title>Depth-based differentiation of microbial function through sediment-hosted aquifers and enrichment of novel symbionts in the deep terrestrial subsurface.</title>
        <authorList>
            <person name="Probst A.J."/>
            <person name="Ladd B."/>
            <person name="Jarett J.K."/>
            <person name="Geller-Mcgrath D.E."/>
            <person name="Sieber C.M.K."/>
            <person name="Emerson J.B."/>
            <person name="Anantharaman K."/>
            <person name="Thomas B.C."/>
            <person name="Malmstrom R."/>
            <person name="Stieglmeier M."/>
            <person name="Klingl A."/>
            <person name="Woyke T."/>
            <person name="Ryan C.M."/>
            <person name="Banfield J.F."/>
        </authorList>
    </citation>
    <scope>NUCLEOTIDE SEQUENCE [LARGE SCALE GENOMIC DNA]</scope>
</reference>
<dbReference type="InterPro" id="IPR027417">
    <property type="entry name" value="P-loop_NTPase"/>
</dbReference>